<sequence length="200" mass="20500">MDSETADGPPRAVLIAAAAVAVGAVVALLIVVAVMQREPAQKPVAVSGIPAPQADSPQCRSLVEALPEQLGDYRRAQLVEPAPQGAAAWQPEAPDGEALILRCGLDRPAEFVTGAPLQVVDAVSWFRVGEAGAGNDRVGEAGAGESGVADGDRSTWFAVDRPVYVALTLPRDSGPTAIQTLSTIIAETLPAQTPQPAPLG</sequence>
<dbReference type="eggNOG" id="ENOG50336I4">
    <property type="taxonomic scope" value="Bacteria"/>
</dbReference>
<keyword evidence="1" id="KW-0812">Transmembrane</keyword>
<evidence type="ECO:0000256" key="1">
    <source>
        <dbReference type="SAM" id="Phobius"/>
    </source>
</evidence>
<keyword evidence="1" id="KW-0472">Membrane</keyword>
<accession>A4TE34</accession>
<dbReference type="EMBL" id="CP000656">
    <property type="protein sequence ID" value="ABP46687.1"/>
    <property type="molecule type" value="Genomic_DNA"/>
</dbReference>
<name>A4TE34_MYCGI</name>
<gene>
    <name evidence="2" type="ordered locus">Mflv_4218</name>
</gene>
<dbReference type="AlphaFoldDB" id="A4TE34"/>
<dbReference type="KEGG" id="mgi:Mflv_4218"/>
<dbReference type="InterPro" id="IPR021903">
    <property type="entry name" value="DUF3515"/>
</dbReference>
<dbReference type="OrthoDB" id="4422435at2"/>
<dbReference type="HOGENOM" id="CLU_057312_1_0_11"/>
<dbReference type="STRING" id="350054.Mflv_4218"/>
<feature type="transmembrane region" description="Helical" evidence="1">
    <location>
        <begin position="12"/>
        <end position="34"/>
    </location>
</feature>
<reference evidence="2" key="2">
    <citation type="journal article" date="2013" name="PLoS ONE">
        <title>A Gene Expression Study of the Activities of Aromatic Ring-Cleavage Dioxygenases in Mycobacterium gilvum PYR-GCK to Changes in Salinity and pH during Pyrene Degradation.</title>
        <authorList>
            <person name="Badejo A.C."/>
            <person name="Badejo A.O."/>
            <person name="Shin K.H."/>
            <person name="Chai Y.G."/>
        </authorList>
    </citation>
    <scope>NUCLEOTIDE SEQUENCE [LARGE SCALE GENOMIC DNA]</scope>
    <source>
        <strain evidence="2">PYR-GCK</strain>
    </source>
</reference>
<dbReference type="Pfam" id="PF12028">
    <property type="entry name" value="DUF3515"/>
    <property type="match status" value="1"/>
</dbReference>
<proteinExistence type="predicted"/>
<keyword evidence="1" id="KW-1133">Transmembrane helix</keyword>
<organism evidence="2">
    <name type="scientific">Mycolicibacterium gilvum (strain PYR-GCK)</name>
    <name type="common">Mycobacterium gilvum (strain PYR-GCK)</name>
    <dbReference type="NCBI Taxonomy" id="350054"/>
    <lineage>
        <taxon>Bacteria</taxon>
        <taxon>Bacillati</taxon>
        <taxon>Actinomycetota</taxon>
        <taxon>Actinomycetes</taxon>
        <taxon>Mycobacteriales</taxon>
        <taxon>Mycobacteriaceae</taxon>
        <taxon>Mycolicibacterium</taxon>
    </lineage>
</organism>
<protein>
    <submittedName>
        <fullName evidence="2">Putative conserved secreted protein</fullName>
    </submittedName>
</protein>
<reference evidence="2" key="1">
    <citation type="submission" date="2007-04" db="EMBL/GenBank/DDBJ databases">
        <authorList>
            <consortium name="US DOE Joint Genome Institute"/>
            <person name="Copeland A."/>
            <person name="Lucas S."/>
            <person name="Lapidus A."/>
            <person name="Barry K."/>
            <person name="Detter J.C."/>
            <person name="Glavina del Rio T."/>
            <person name="Hammon N."/>
            <person name="Israni S."/>
            <person name="Dalin E."/>
            <person name="Tice H."/>
            <person name="Pitluck S."/>
            <person name="Chain P."/>
            <person name="Malfatti S."/>
            <person name="Shin M."/>
            <person name="Vergez L."/>
            <person name="Schmutz J."/>
            <person name="Larimer F."/>
            <person name="Land M."/>
            <person name="Hauser L."/>
            <person name="Kyrpides N."/>
            <person name="Mikhailova N."/>
            <person name="Miller C."/>
            <person name="Richardson P."/>
        </authorList>
    </citation>
    <scope>NUCLEOTIDE SEQUENCE</scope>
    <source>
        <strain evidence="2">PYR-GCK</strain>
    </source>
</reference>
<evidence type="ECO:0000313" key="2">
    <source>
        <dbReference type="EMBL" id="ABP46687.1"/>
    </source>
</evidence>